<dbReference type="InterPro" id="IPR007831">
    <property type="entry name" value="T2SS_GspE_N"/>
</dbReference>
<dbReference type="Gene3D" id="3.30.300.160">
    <property type="entry name" value="Type II secretion system, protein E, N-terminal domain"/>
    <property type="match status" value="1"/>
</dbReference>
<feature type="transmembrane region" description="Helical" evidence="1">
    <location>
        <begin position="361"/>
        <end position="383"/>
    </location>
</feature>
<accession>A0ABW0SXK1</accession>
<evidence type="ECO:0000259" key="2">
    <source>
        <dbReference type="Pfam" id="PF05157"/>
    </source>
</evidence>
<keyword evidence="5" id="KW-1185">Reference proteome</keyword>
<organism evidence="4 5">
    <name type="scientific">Rhodanobacter terrae</name>
    <dbReference type="NCBI Taxonomy" id="418647"/>
    <lineage>
        <taxon>Bacteria</taxon>
        <taxon>Pseudomonadati</taxon>
        <taxon>Pseudomonadota</taxon>
        <taxon>Gammaproteobacteria</taxon>
        <taxon>Lysobacterales</taxon>
        <taxon>Rhodanobacteraceae</taxon>
        <taxon>Rhodanobacter</taxon>
    </lineage>
</organism>
<sequence length="747" mass="84796">MWWLDGFSTYLYGLSVVATAIALLMLVSGVDDLFIDIAYWSHRLWKSMFIYSKYERTDYQELYGPAEKPLAIMVPAWHETGVIGHMAELVATTLDYENYHIFVGTYPNDPDTQRDVDEVCARFPNVHKVVCARPGPTSKADCLNNVLDAILQFEQRARLTFEGFILHDAEDVVCEHELRLFNYLVGRKDLIQIPVYPFARQWSNFTSLHYLDEFAELHGKDVPVREALAGQVPSAGVGTCFSRRAVLTLIEAGNGIAFDVQSLTEDYDIGLRLKGWGMHEIFVRFPVLRRQRRPACDNRFGQSWRESNVICVREYFPDRLMTAVRQKSRWIIGIVYQGYRTHGWKHGPVLNYFLWRDRKGAINNFVSFAAMLILLQLIAIWLLQQVWTQAPRFVSIFEGRPWFDGILTANIALMGNRMLQRIIFVSGYYGVKQGLLSIPRLLWGNLINFLANWRAIRQIIKCGDPRRVAWDKTTHDFPSIGGENRAKRSLDEILVGNGVVSVPELREAELRRIDGLHLGSSMIHQSRITAAQLARSIAEQIGVGCESADFAGLPRELPDVLPARMALHYAVMPLRHEGRTLVLASESYIDPVSLAAIARRLGRPVRYVIAHKGQVAVGLRRWYAHVRDRDRDRDPRHLLEVAARHGRIHGDRVAPVWDSYVSRQVMLGEILVAQGHLDDVAFRSLLLNHARSAQPLGEFLVGHGAISRETLDRALALQATLQPSIANLIEKEAEMPAQLAMPTDRAA</sequence>
<keyword evidence="1" id="KW-0472">Membrane</keyword>
<dbReference type="NCBIfam" id="NF012033">
    <property type="entry name" value="PRK15489.1"/>
    <property type="match status" value="1"/>
</dbReference>
<dbReference type="RefSeq" id="WP_377327201.1">
    <property type="nucleotide sequence ID" value="NZ_JBHSNG010000011.1"/>
</dbReference>
<evidence type="ECO:0000313" key="5">
    <source>
        <dbReference type="Proteomes" id="UP001596111"/>
    </source>
</evidence>
<dbReference type="GO" id="GO:0016740">
    <property type="term" value="F:transferase activity"/>
    <property type="evidence" value="ECO:0007669"/>
    <property type="project" value="UniProtKB-KW"/>
</dbReference>
<keyword evidence="4" id="KW-0808">Transferase</keyword>
<dbReference type="EMBL" id="JBHSNG010000011">
    <property type="protein sequence ID" value="MFC5581756.1"/>
    <property type="molecule type" value="Genomic_DNA"/>
</dbReference>
<dbReference type="InterPro" id="IPR029044">
    <property type="entry name" value="Nucleotide-diphossugar_trans"/>
</dbReference>
<comment type="caution">
    <text evidence="4">The sequence shown here is derived from an EMBL/GenBank/DDBJ whole genome shotgun (WGS) entry which is preliminary data.</text>
</comment>
<evidence type="ECO:0000313" key="4">
    <source>
        <dbReference type="EMBL" id="MFC5581756.1"/>
    </source>
</evidence>
<keyword evidence="1" id="KW-0812">Transmembrane</keyword>
<gene>
    <name evidence="4" type="ORF">ACFPPB_11595</name>
</gene>
<evidence type="ECO:0000256" key="1">
    <source>
        <dbReference type="SAM" id="Phobius"/>
    </source>
</evidence>
<dbReference type="Pfam" id="PF05157">
    <property type="entry name" value="MshEN"/>
    <property type="match status" value="1"/>
</dbReference>
<name>A0ABW0SXK1_9GAMM</name>
<keyword evidence="1" id="KW-1133">Transmembrane helix</keyword>
<evidence type="ECO:0000259" key="3">
    <source>
        <dbReference type="Pfam" id="PF13632"/>
    </source>
</evidence>
<feature type="domain" description="Type II secretion system protein GspE N-terminal" evidence="2">
    <location>
        <begin position="553"/>
        <end position="625"/>
    </location>
</feature>
<dbReference type="Pfam" id="PF13632">
    <property type="entry name" value="Glyco_trans_2_3"/>
    <property type="match status" value="1"/>
</dbReference>
<dbReference type="SUPFAM" id="SSF160246">
    <property type="entry name" value="EspE N-terminal domain-like"/>
    <property type="match status" value="2"/>
</dbReference>
<dbReference type="NCBIfam" id="NF011305">
    <property type="entry name" value="PRK14716.1-3"/>
    <property type="match status" value="1"/>
</dbReference>
<reference evidence="5" key="1">
    <citation type="journal article" date="2019" name="Int. J. Syst. Evol. Microbiol.">
        <title>The Global Catalogue of Microorganisms (GCM) 10K type strain sequencing project: providing services to taxonomists for standard genome sequencing and annotation.</title>
        <authorList>
            <consortium name="The Broad Institute Genomics Platform"/>
            <consortium name="The Broad Institute Genome Sequencing Center for Infectious Disease"/>
            <person name="Wu L."/>
            <person name="Ma J."/>
        </authorList>
    </citation>
    <scope>NUCLEOTIDE SEQUENCE [LARGE SCALE GENOMIC DNA]</scope>
    <source>
        <strain evidence="5">CGMCC 1.13587</strain>
    </source>
</reference>
<dbReference type="SUPFAM" id="SSF53448">
    <property type="entry name" value="Nucleotide-diphospho-sugar transferases"/>
    <property type="match status" value="1"/>
</dbReference>
<feature type="transmembrane region" description="Helical" evidence="1">
    <location>
        <begin position="12"/>
        <end position="39"/>
    </location>
</feature>
<protein>
    <submittedName>
        <fullName evidence="4">Glycosyl transferase family protein</fullName>
    </submittedName>
</protein>
<dbReference type="InterPro" id="IPR037257">
    <property type="entry name" value="T2SS_E_N_sf"/>
</dbReference>
<dbReference type="Proteomes" id="UP001596111">
    <property type="component" value="Unassembled WGS sequence"/>
</dbReference>
<dbReference type="InterPro" id="IPR001173">
    <property type="entry name" value="Glyco_trans_2-like"/>
</dbReference>
<feature type="domain" description="Glycosyltransferase 2-like" evidence="3">
    <location>
        <begin position="164"/>
        <end position="382"/>
    </location>
</feature>
<proteinExistence type="predicted"/>